<name>A0A0A8Y0K1_ARUDO</name>
<reference evidence="1" key="1">
    <citation type="submission" date="2014-09" db="EMBL/GenBank/DDBJ databases">
        <authorList>
            <person name="Magalhaes I.L.F."/>
            <person name="Oliveira U."/>
            <person name="Santos F.R."/>
            <person name="Vidigal T.H.D.A."/>
            <person name="Brescovit A.D."/>
            <person name="Santos A.J."/>
        </authorList>
    </citation>
    <scope>NUCLEOTIDE SEQUENCE</scope>
    <source>
        <tissue evidence="1">Shoot tissue taken approximately 20 cm above the soil surface</tissue>
    </source>
</reference>
<organism evidence="1">
    <name type="scientific">Arundo donax</name>
    <name type="common">Giant reed</name>
    <name type="synonym">Donax arundinaceus</name>
    <dbReference type="NCBI Taxonomy" id="35708"/>
    <lineage>
        <taxon>Eukaryota</taxon>
        <taxon>Viridiplantae</taxon>
        <taxon>Streptophyta</taxon>
        <taxon>Embryophyta</taxon>
        <taxon>Tracheophyta</taxon>
        <taxon>Spermatophyta</taxon>
        <taxon>Magnoliopsida</taxon>
        <taxon>Liliopsida</taxon>
        <taxon>Poales</taxon>
        <taxon>Poaceae</taxon>
        <taxon>PACMAD clade</taxon>
        <taxon>Arundinoideae</taxon>
        <taxon>Arundineae</taxon>
        <taxon>Arundo</taxon>
    </lineage>
</organism>
<protein>
    <submittedName>
        <fullName evidence="1">Uncharacterized protein</fullName>
    </submittedName>
</protein>
<reference evidence="1" key="2">
    <citation type="journal article" date="2015" name="Data Brief">
        <title>Shoot transcriptome of the giant reed, Arundo donax.</title>
        <authorList>
            <person name="Barrero R.A."/>
            <person name="Guerrero F.D."/>
            <person name="Moolhuijzen P."/>
            <person name="Goolsby J.A."/>
            <person name="Tidwell J."/>
            <person name="Bellgard S.E."/>
            <person name="Bellgard M.I."/>
        </authorList>
    </citation>
    <scope>NUCLEOTIDE SEQUENCE</scope>
    <source>
        <tissue evidence="1">Shoot tissue taken approximately 20 cm above the soil surface</tissue>
    </source>
</reference>
<proteinExistence type="predicted"/>
<sequence length="82" mass="9303">MTGEVTARENSRRGVNCKLKLQKGALLSVYCAAYCGTQLFPLTKFPHQPLHPTIRGQDSGQQIKQIKVRCRRCKIQFRTAAR</sequence>
<dbReference type="AlphaFoldDB" id="A0A0A8Y0K1"/>
<evidence type="ECO:0000313" key="1">
    <source>
        <dbReference type="EMBL" id="JAD17562.1"/>
    </source>
</evidence>
<accession>A0A0A8Y0K1</accession>
<dbReference type="EMBL" id="GBRH01280333">
    <property type="protein sequence ID" value="JAD17562.1"/>
    <property type="molecule type" value="Transcribed_RNA"/>
</dbReference>